<evidence type="ECO:0000256" key="1">
    <source>
        <dbReference type="SAM" id="MobiDB-lite"/>
    </source>
</evidence>
<dbReference type="Proteomes" id="UP000287651">
    <property type="component" value="Unassembled WGS sequence"/>
</dbReference>
<proteinExistence type="predicted"/>
<protein>
    <submittedName>
        <fullName evidence="2">Uncharacterized protein</fullName>
    </submittedName>
</protein>
<feature type="region of interest" description="Disordered" evidence="1">
    <location>
        <begin position="64"/>
        <end position="86"/>
    </location>
</feature>
<dbReference type="EMBL" id="AMZH03007015">
    <property type="protein sequence ID" value="RRT62362.1"/>
    <property type="molecule type" value="Genomic_DNA"/>
</dbReference>
<organism evidence="2 3">
    <name type="scientific">Ensete ventricosum</name>
    <name type="common">Abyssinian banana</name>
    <name type="synonym">Musa ensete</name>
    <dbReference type="NCBI Taxonomy" id="4639"/>
    <lineage>
        <taxon>Eukaryota</taxon>
        <taxon>Viridiplantae</taxon>
        <taxon>Streptophyta</taxon>
        <taxon>Embryophyta</taxon>
        <taxon>Tracheophyta</taxon>
        <taxon>Spermatophyta</taxon>
        <taxon>Magnoliopsida</taxon>
        <taxon>Liliopsida</taxon>
        <taxon>Zingiberales</taxon>
        <taxon>Musaceae</taxon>
        <taxon>Ensete</taxon>
    </lineage>
</organism>
<accession>A0A426ZEI7</accession>
<evidence type="ECO:0000313" key="2">
    <source>
        <dbReference type="EMBL" id="RRT62362.1"/>
    </source>
</evidence>
<gene>
    <name evidence="2" type="ORF">B296_00023656</name>
</gene>
<comment type="caution">
    <text evidence="2">The sequence shown here is derived from an EMBL/GenBank/DDBJ whole genome shotgun (WGS) entry which is preliminary data.</text>
</comment>
<dbReference type="AlphaFoldDB" id="A0A426ZEI7"/>
<sequence>MQGLVHGRRSVRGHPKVRSKLDAMEHQNFLFGIERIPSAFAGAEQGTSCSARRSNPKGMVVFETSSGKNAKRKVALTRQISKRDKS</sequence>
<reference evidence="2 3" key="1">
    <citation type="journal article" date="2014" name="Agronomy (Basel)">
        <title>A Draft Genome Sequence for Ensete ventricosum, the Drought-Tolerant Tree Against Hunger.</title>
        <authorList>
            <person name="Harrison J."/>
            <person name="Moore K.A."/>
            <person name="Paszkiewicz K."/>
            <person name="Jones T."/>
            <person name="Grant M."/>
            <person name="Ambacheew D."/>
            <person name="Muzemil S."/>
            <person name="Studholme D.J."/>
        </authorList>
    </citation>
    <scope>NUCLEOTIDE SEQUENCE [LARGE SCALE GENOMIC DNA]</scope>
</reference>
<name>A0A426ZEI7_ENSVE</name>
<evidence type="ECO:0000313" key="3">
    <source>
        <dbReference type="Proteomes" id="UP000287651"/>
    </source>
</evidence>